<dbReference type="PANTHER" id="PTHR48277:SF1">
    <property type="entry name" value="MITOCHONDRIAL RIBOSOMAL PROTEIN S5"/>
    <property type="match status" value="1"/>
</dbReference>
<evidence type="ECO:0000259" key="9">
    <source>
        <dbReference type="PROSITE" id="PS50881"/>
    </source>
</evidence>
<protein>
    <recommendedName>
        <fullName evidence="6 7">Small ribosomal subunit protein uS5</fullName>
    </recommendedName>
</protein>
<accession>A0A257LVS4</accession>
<dbReference type="InterPro" id="IPR005712">
    <property type="entry name" value="Ribosomal_uS5_bac-type"/>
</dbReference>
<gene>
    <name evidence="7 10" type="primary">rpsE</name>
    <name evidence="10" type="ORF">CGW93_00405</name>
</gene>
<dbReference type="InterPro" id="IPR013810">
    <property type="entry name" value="Ribosomal_uS5_N"/>
</dbReference>
<feature type="domain" description="S5 DRBM" evidence="9">
    <location>
        <begin position="16"/>
        <end position="79"/>
    </location>
</feature>
<comment type="function">
    <text evidence="7">With S4 and S12 plays an important role in translational accuracy.</text>
</comment>
<dbReference type="EMBL" id="NMUJ01000003">
    <property type="protein sequence ID" value="OYV03530.1"/>
    <property type="molecule type" value="Genomic_DNA"/>
</dbReference>
<dbReference type="Pfam" id="PF03719">
    <property type="entry name" value="Ribosomal_S5_C"/>
    <property type="match status" value="1"/>
</dbReference>
<comment type="function">
    <text evidence="7">Located at the back of the 30S subunit body where it stabilizes the conformation of the head with respect to the body.</text>
</comment>
<comment type="subunit">
    <text evidence="7">Part of the 30S ribosomal subunit. Contacts proteins S4 and S8.</text>
</comment>
<evidence type="ECO:0000256" key="6">
    <source>
        <dbReference type="ARBA" id="ARBA00035255"/>
    </source>
</evidence>
<keyword evidence="3 7" id="KW-0694">RNA-binding</keyword>
<comment type="caution">
    <text evidence="10">The sequence shown here is derived from an EMBL/GenBank/DDBJ whole genome shotgun (WGS) entry which is preliminary data.</text>
</comment>
<dbReference type="SUPFAM" id="SSF54768">
    <property type="entry name" value="dsRNA-binding domain-like"/>
    <property type="match status" value="1"/>
</dbReference>
<dbReference type="PROSITE" id="PS50881">
    <property type="entry name" value="S5_DSRBD"/>
    <property type="match status" value="1"/>
</dbReference>
<dbReference type="Pfam" id="PF00333">
    <property type="entry name" value="Ribosomal_S5"/>
    <property type="match status" value="1"/>
</dbReference>
<reference evidence="11" key="1">
    <citation type="submission" date="2017-07" db="EMBL/GenBank/DDBJ databases">
        <title>Novel pathways for hydrocarbon cycling and metabolic interdependencies in hydrothermal sediment communities.</title>
        <authorList>
            <person name="Dombrowski N."/>
            <person name="Seitz K."/>
            <person name="Teske A."/>
            <person name="Baker B."/>
        </authorList>
    </citation>
    <scope>NUCLEOTIDE SEQUENCE [LARGE SCALE GENOMIC DNA]</scope>
</reference>
<dbReference type="PANTHER" id="PTHR48277">
    <property type="entry name" value="MITOCHONDRIAL RIBOSOMAL PROTEIN S5"/>
    <property type="match status" value="1"/>
</dbReference>
<dbReference type="FunFam" id="3.30.230.10:FF:000002">
    <property type="entry name" value="30S ribosomal protein S5"/>
    <property type="match status" value="1"/>
</dbReference>
<comment type="similarity">
    <text evidence="1 7 8">Belongs to the universal ribosomal protein uS5 family.</text>
</comment>
<evidence type="ECO:0000256" key="7">
    <source>
        <dbReference type="HAMAP-Rule" id="MF_01307"/>
    </source>
</evidence>
<dbReference type="Gene3D" id="3.30.160.20">
    <property type="match status" value="1"/>
</dbReference>
<keyword evidence="5 7" id="KW-0687">Ribonucleoprotein</keyword>
<evidence type="ECO:0000256" key="1">
    <source>
        <dbReference type="ARBA" id="ARBA00008945"/>
    </source>
</evidence>
<dbReference type="Proteomes" id="UP000216312">
    <property type="component" value="Unassembled WGS sequence"/>
</dbReference>
<dbReference type="SUPFAM" id="SSF54211">
    <property type="entry name" value="Ribosomal protein S5 domain 2-like"/>
    <property type="match status" value="1"/>
</dbReference>
<dbReference type="InterPro" id="IPR020568">
    <property type="entry name" value="Ribosomal_Su5_D2-typ_SF"/>
</dbReference>
<organism evidence="10 11">
    <name type="scientific">candidate division WOR-3 bacterium 4484_18</name>
    <dbReference type="NCBI Taxonomy" id="2020626"/>
    <lineage>
        <taxon>Bacteria</taxon>
        <taxon>Bacteria division WOR-3</taxon>
    </lineage>
</organism>
<dbReference type="GO" id="GO:0015935">
    <property type="term" value="C:small ribosomal subunit"/>
    <property type="evidence" value="ECO:0007669"/>
    <property type="project" value="InterPro"/>
</dbReference>
<sequence length="166" mass="18213">MKESEILSQIEKEGALEERVLAIRRVTKVITGGKRLHFSVLCAVGDRAGRVGVALAKAPEVADGIQKCFRQARKDMFSVKVVNDTIPHEVMVKFKASKMLLKPAAPGTGVIACDPIRAVLELAGIKNILTKSLGSNNVINMIQATVKALKELRTYEEVMRARDKMK</sequence>
<dbReference type="GO" id="GO:0003735">
    <property type="term" value="F:structural constituent of ribosome"/>
    <property type="evidence" value="ECO:0007669"/>
    <property type="project" value="UniProtKB-UniRule"/>
</dbReference>
<dbReference type="InterPro" id="IPR014721">
    <property type="entry name" value="Ribsml_uS5_D2-typ_fold_subgr"/>
</dbReference>
<dbReference type="GO" id="GO:0005737">
    <property type="term" value="C:cytoplasm"/>
    <property type="evidence" value="ECO:0007669"/>
    <property type="project" value="UniProtKB-ARBA"/>
</dbReference>
<dbReference type="InterPro" id="IPR005324">
    <property type="entry name" value="Ribosomal_uS5_C"/>
</dbReference>
<comment type="domain">
    <text evidence="7">The N-terminal domain interacts with the head of the 30S subunit; the C-terminal domain interacts with the body and contacts protein S4. The interaction surface between S4 and S5 is involved in control of translational fidelity.</text>
</comment>
<evidence type="ECO:0000256" key="8">
    <source>
        <dbReference type="RuleBase" id="RU003823"/>
    </source>
</evidence>
<dbReference type="HAMAP" id="MF_01307_B">
    <property type="entry name" value="Ribosomal_uS5_B"/>
    <property type="match status" value="1"/>
</dbReference>
<dbReference type="InterPro" id="IPR000851">
    <property type="entry name" value="Ribosomal_uS5"/>
</dbReference>
<dbReference type="GO" id="GO:0006412">
    <property type="term" value="P:translation"/>
    <property type="evidence" value="ECO:0007669"/>
    <property type="project" value="UniProtKB-UniRule"/>
</dbReference>
<proteinExistence type="inferred from homology"/>
<dbReference type="NCBIfam" id="TIGR01021">
    <property type="entry name" value="rpsE_bact"/>
    <property type="match status" value="1"/>
</dbReference>
<keyword evidence="2 7" id="KW-0699">rRNA-binding</keyword>
<keyword evidence="4 7" id="KW-0689">Ribosomal protein</keyword>
<dbReference type="GO" id="GO:0019843">
    <property type="term" value="F:rRNA binding"/>
    <property type="evidence" value="ECO:0007669"/>
    <property type="project" value="UniProtKB-UniRule"/>
</dbReference>
<evidence type="ECO:0000256" key="3">
    <source>
        <dbReference type="ARBA" id="ARBA00022884"/>
    </source>
</evidence>
<name>A0A257LVS4_UNCW3</name>
<evidence type="ECO:0000313" key="11">
    <source>
        <dbReference type="Proteomes" id="UP000216312"/>
    </source>
</evidence>
<dbReference type="AlphaFoldDB" id="A0A257LVS4"/>
<dbReference type="Gene3D" id="3.30.230.10">
    <property type="match status" value="1"/>
</dbReference>
<evidence type="ECO:0000256" key="5">
    <source>
        <dbReference type="ARBA" id="ARBA00023274"/>
    </source>
</evidence>
<evidence type="ECO:0000256" key="4">
    <source>
        <dbReference type="ARBA" id="ARBA00022980"/>
    </source>
</evidence>
<evidence type="ECO:0000313" key="10">
    <source>
        <dbReference type="EMBL" id="OYV03530.1"/>
    </source>
</evidence>
<evidence type="ECO:0000256" key="2">
    <source>
        <dbReference type="ARBA" id="ARBA00022730"/>
    </source>
</evidence>